<dbReference type="EMBL" id="FLUP01000001">
    <property type="protein sequence ID" value="SBW02408.1"/>
    <property type="molecule type" value="Genomic_DNA"/>
</dbReference>
<reference evidence="1" key="1">
    <citation type="submission" date="2016-04" db="EMBL/GenBank/DDBJ databases">
        <authorList>
            <person name="Evans L.H."/>
            <person name="Alamgir A."/>
            <person name="Owens N."/>
            <person name="Weber N.D."/>
            <person name="Virtaneva K."/>
            <person name="Barbian K."/>
            <person name="Babar A."/>
            <person name="Rosenke K."/>
        </authorList>
    </citation>
    <scope>NUCLEOTIDE SEQUENCE</scope>
    <source>
        <strain evidence="1">92-2</strain>
    </source>
</reference>
<gene>
    <name evidence="1" type="ORF">KM92DES2_11655</name>
</gene>
<protein>
    <submittedName>
        <fullName evidence="1">Uncharacterized protein</fullName>
    </submittedName>
</protein>
<evidence type="ECO:0000313" key="1">
    <source>
        <dbReference type="EMBL" id="SBW02408.1"/>
    </source>
</evidence>
<name>A0A212JSU5_9BACT</name>
<organism evidence="1">
    <name type="scientific">uncultured Desulfovibrio sp</name>
    <dbReference type="NCBI Taxonomy" id="167968"/>
    <lineage>
        <taxon>Bacteria</taxon>
        <taxon>Pseudomonadati</taxon>
        <taxon>Thermodesulfobacteriota</taxon>
        <taxon>Desulfovibrionia</taxon>
        <taxon>Desulfovibrionales</taxon>
        <taxon>Desulfovibrionaceae</taxon>
        <taxon>Desulfovibrio</taxon>
        <taxon>environmental samples</taxon>
    </lineage>
</organism>
<proteinExistence type="predicted"/>
<dbReference type="AlphaFoldDB" id="A0A212JSU5"/>
<accession>A0A212JSU5</accession>
<sequence>MPGGLFAFCRRQYGTGAADALFPARRDAPGFFCCPGGEAEHSALADLSLINKKQHFSDNIDKKYELYPQNYPTCLDDIPFQGHNTKQQI</sequence>